<evidence type="ECO:0000313" key="1">
    <source>
        <dbReference type="EMBL" id="KAI4303905.1"/>
    </source>
</evidence>
<reference evidence="2" key="1">
    <citation type="journal article" date="2023" name="Front. Plant Sci.">
        <title>Chromosomal-level genome assembly of Melastoma candidum provides insights into trichome evolution.</title>
        <authorList>
            <person name="Zhong Y."/>
            <person name="Wu W."/>
            <person name="Sun C."/>
            <person name="Zou P."/>
            <person name="Liu Y."/>
            <person name="Dai S."/>
            <person name="Zhou R."/>
        </authorList>
    </citation>
    <scope>NUCLEOTIDE SEQUENCE [LARGE SCALE GENOMIC DNA]</scope>
</reference>
<keyword evidence="2" id="KW-1185">Reference proteome</keyword>
<proteinExistence type="predicted"/>
<organism evidence="1 2">
    <name type="scientific">Melastoma candidum</name>
    <dbReference type="NCBI Taxonomy" id="119954"/>
    <lineage>
        <taxon>Eukaryota</taxon>
        <taxon>Viridiplantae</taxon>
        <taxon>Streptophyta</taxon>
        <taxon>Embryophyta</taxon>
        <taxon>Tracheophyta</taxon>
        <taxon>Spermatophyta</taxon>
        <taxon>Magnoliopsida</taxon>
        <taxon>eudicotyledons</taxon>
        <taxon>Gunneridae</taxon>
        <taxon>Pentapetalae</taxon>
        <taxon>rosids</taxon>
        <taxon>malvids</taxon>
        <taxon>Myrtales</taxon>
        <taxon>Melastomataceae</taxon>
        <taxon>Melastomatoideae</taxon>
        <taxon>Melastomateae</taxon>
        <taxon>Melastoma</taxon>
    </lineage>
</organism>
<name>A0ACB9L342_9MYRT</name>
<evidence type="ECO:0000313" key="2">
    <source>
        <dbReference type="Proteomes" id="UP001057402"/>
    </source>
</evidence>
<dbReference type="Proteomes" id="UP001057402">
    <property type="component" value="Chromosome 12"/>
</dbReference>
<gene>
    <name evidence="1" type="ORF">MLD38_039487</name>
</gene>
<accession>A0ACB9L342</accession>
<comment type="caution">
    <text evidence="1">The sequence shown here is derived from an EMBL/GenBank/DDBJ whole genome shotgun (WGS) entry which is preliminary data.</text>
</comment>
<sequence>MGKNAKKKSRTSSAVKRVNSSAKKDAPNSENASDGIVEAVVVQNGTVRCTHAEKGFDLNSVSAKIGSPDPVDCEDCKGDSADKNGGKGKAKAGKKKGGSPTATWICLLCGHYSCGGVGFPTNAQGHVKKHARETRHPMVIQFDKPNLRWCFRCNAPIPLEKGQESQENEDVFGEVVKLIRQRFGQSSSASADVEDVWFGSGSVTREVKSGNYEVTSAENGGGLAVRGLVNLGNTCFFNSVMQNLLAIDRLRDYLSELNAPAGPLTSSLKKLFSEVHAESGARNVVNPKGLFGNVCVKAPQFKGYQQHDSHELLRCLLDGLSTEEFDMKNRVNSDKEFQSSPSQSSTFVDAIFGGQISSTVCCMECGHSSTVYEPFLDLSLPVPTKKPPPKKSAPVSRAKKGAVIPKRGGKVRARTSRGAERVAASAESSGDSRPQNSFESTVVDEGRLLSLSQDSSSVSKEDETVNSIGMATEPVAAAMDDNSWLDYLNAESTQHDGGLVSCDNQSNVIHAETTGHLSKEGVSGLKDSSPAEPDVGENVKEVAPLYNLTRLDYTAEPDKGGIAKQEGASPDNLKSLDYIAELETGEMVEEAAPLDNSAWLDYLGDEPMEDEICYSSRENDAGFTENFGLTGDGFVENASKDVDQVSRNSWEDEPPLPVIGPEVLLLTFKDEISATGSTLKEEGEASSTGCRQDEPEFDGFGDLFEEPDVVYGPVQNPNSNGGNSNNIDNADSTLMGENSSGSDAGEVDNSDSPVSVESCLMHFTKQELLSNDNGWHCEKCSENLWRETKRKKLEEAKGRSIVYGTDETSYSPTSNGLTLSPGREDAIFQNGKTHPVLQNHEDSKDEHRQPVHHATGASHGIIGQSGEVNSELDGESETSFVDDDNEADSKIVKVKRDATRRVLIYKAPPVLTIHLKRFSQAARGCLSKLSGHVNFQEVIDLAPYLDPSGKDCEKHVYRLVGVVEHSGVMRGGHYVAYMRGGRREEADNATVWYYASDAHIRKVTLQEVLRSEAYILFYELV</sequence>
<dbReference type="EMBL" id="CM042891">
    <property type="protein sequence ID" value="KAI4303905.1"/>
    <property type="molecule type" value="Genomic_DNA"/>
</dbReference>
<protein>
    <submittedName>
        <fullName evidence="1">Uncharacterized protein</fullName>
    </submittedName>
</protein>